<dbReference type="RefSeq" id="WP_146915394.1">
    <property type="nucleotide sequence ID" value="NZ_CP042430.1"/>
</dbReference>
<evidence type="ECO:0000313" key="3">
    <source>
        <dbReference type="Proteomes" id="UP000321805"/>
    </source>
</evidence>
<dbReference type="KEGG" id="bsol:FSW04_01160"/>
<evidence type="ECO:0000259" key="1">
    <source>
        <dbReference type="Pfam" id="PF04480"/>
    </source>
</evidence>
<dbReference type="Pfam" id="PF04480">
    <property type="entry name" value="DUF559"/>
    <property type="match status" value="1"/>
</dbReference>
<dbReference type="Proteomes" id="UP000321805">
    <property type="component" value="Chromosome"/>
</dbReference>
<dbReference type="AlphaFoldDB" id="A0A5B8U021"/>
<gene>
    <name evidence="2" type="ORF">FSW04_01160</name>
</gene>
<dbReference type="SUPFAM" id="SSF52980">
    <property type="entry name" value="Restriction endonuclease-like"/>
    <property type="match status" value="1"/>
</dbReference>
<dbReference type="Gene3D" id="3.40.960.10">
    <property type="entry name" value="VSR Endonuclease"/>
    <property type="match status" value="1"/>
</dbReference>
<name>A0A5B8U021_9ACTN</name>
<reference evidence="2 3" key="1">
    <citation type="journal article" date="2018" name="J. Microbiol.">
        <title>Baekduia soli gen. nov., sp. nov., a novel bacterium isolated from the soil of Baekdu Mountain and proposal of a novel family name, Baekduiaceae fam. nov.</title>
        <authorList>
            <person name="An D.S."/>
            <person name="Siddiqi M.Z."/>
            <person name="Kim K.H."/>
            <person name="Yu H.S."/>
            <person name="Im W.T."/>
        </authorList>
    </citation>
    <scope>NUCLEOTIDE SEQUENCE [LARGE SCALE GENOMIC DNA]</scope>
    <source>
        <strain evidence="2 3">BR7-21</strain>
    </source>
</reference>
<evidence type="ECO:0000313" key="2">
    <source>
        <dbReference type="EMBL" id="QEC46321.1"/>
    </source>
</evidence>
<keyword evidence="3" id="KW-1185">Reference proteome</keyword>
<proteinExistence type="predicted"/>
<protein>
    <submittedName>
        <fullName evidence="2">DUF559 domain-containing protein</fullName>
    </submittedName>
</protein>
<organism evidence="2 3">
    <name type="scientific">Baekduia soli</name>
    <dbReference type="NCBI Taxonomy" id="496014"/>
    <lineage>
        <taxon>Bacteria</taxon>
        <taxon>Bacillati</taxon>
        <taxon>Actinomycetota</taxon>
        <taxon>Thermoleophilia</taxon>
        <taxon>Solirubrobacterales</taxon>
        <taxon>Baekduiaceae</taxon>
        <taxon>Baekduia</taxon>
    </lineage>
</organism>
<feature type="domain" description="DUF559" evidence="1">
    <location>
        <begin position="216"/>
        <end position="286"/>
    </location>
</feature>
<dbReference type="EMBL" id="CP042430">
    <property type="protein sequence ID" value="QEC46321.1"/>
    <property type="molecule type" value="Genomic_DNA"/>
</dbReference>
<sequence length="292" mass="31805">MAGAQHGVVARRQLLEAGVPGHVVDMRVRTRRLLVLHRGVYSDGHRQLRREGHWLAAVMACGPAAVLSHGTAAAHWGIRDAPAAPVHVIAPRRSGPRRRAGVVGHRADLPDADRTVHRSVPVTSVPRTLLDLAARVRARELELAVRHAARARIFDLGDVHAAAARSAHHPGVPRLVRLLLALEGVGTSDLRSPMEVAFVQLCDDFGLPRPVANRIVEGVRVDFSWRGSTLLVETDGFAFHAMPTAFTQDRRRDQLLALAGYTVLRFTYAQVTGEPEAVAATVGTMLQRSWSC</sequence>
<dbReference type="InterPro" id="IPR011335">
    <property type="entry name" value="Restrct_endonuc-II-like"/>
</dbReference>
<dbReference type="InterPro" id="IPR007569">
    <property type="entry name" value="DUF559"/>
</dbReference>
<accession>A0A5B8U021</accession>
<dbReference type="OrthoDB" id="5243722at2"/>